<dbReference type="InParanoid" id="A0A067MCT8"/>
<feature type="coiled-coil region" evidence="1">
    <location>
        <begin position="408"/>
        <end position="449"/>
    </location>
</feature>
<evidence type="ECO:0000313" key="3">
    <source>
        <dbReference type="EMBL" id="KDQ13339.1"/>
    </source>
</evidence>
<evidence type="ECO:0000256" key="2">
    <source>
        <dbReference type="SAM" id="MobiDB-lite"/>
    </source>
</evidence>
<dbReference type="EMBL" id="KL198044">
    <property type="protein sequence ID" value="KDQ13339.1"/>
    <property type="molecule type" value="Genomic_DNA"/>
</dbReference>
<organism evidence="3 4">
    <name type="scientific">Botryobasidium botryosum (strain FD-172 SS1)</name>
    <dbReference type="NCBI Taxonomy" id="930990"/>
    <lineage>
        <taxon>Eukaryota</taxon>
        <taxon>Fungi</taxon>
        <taxon>Dikarya</taxon>
        <taxon>Basidiomycota</taxon>
        <taxon>Agaricomycotina</taxon>
        <taxon>Agaricomycetes</taxon>
        <taxon>Cantharellales</taxon>
        <taxon>Botryobasidiaceae</taxon>
        <taxon>Botryobasidium</taxon>
    </lineage>
</organism>
<dbReference type="HOGENOM" id="CLU_587912_0_0_1"/>
<name>A0A067MCT8_BOTB1</name>
<dbReference type="Proteomes" id="UP000027195">
    <property type="component" value="Unassembled WGS sequence"/>
</dbReference>
<protein>
    <submittedName>
        <fullName evidence="3">Uncharacterized protein</fullName>
    </submittedName>
</protein>
<feature type="compositionally biased region" description="Acidic residues" evidence="2">
    <location>
        <begin position="272"/>
        <end position="315"/>
    </location>
</feature>
<proteinExistence type="predicted"/>
<keyword evidence="4" id="KW-1185">Reference proteome</keyword>
<reference evidence="4" key="1">
    <citation type="journal article" date="2014" name="Proc. Natl. Acad. Sci. U.S.A.">
        <title>Extensive sampling of basidiomycete genomes demonstrates inadequacy of the white-rot/brown-rot paradigm for wood decay fungi.</title>
        <authorList>
            <person name="Riley R."/>
            <person name="Salamov A.A."/>
            <person name="Brown D.W."/>
            <person name="Nagy L.G."/>
            <person name="Floudas D."/>
            <person name="Held B.W."/>
            <person name="Levasseur A."/>
            <person name="Lombard V."/>
            <person name="Morin E."/>
            <person name="Otillar R."/>
            <person name="Lindquist E.A."/>
            <person name="Sun H."/>
            <person name="LaButti K.M."/>
            <person name="Schmutz J."/>
            <person name="Jabbour D."/>
            <person name="Luo H."/>
            <person name="Baker S.E."/>
            <person name="Pisabarro A.G."/>
            <person name="Walton J.D."/>
            <person name="Blanchette R.A."/>
            <person name="Henrissat B."/>
            <person name="Martin F."/>
            <person name="Cullen D."/>
            <person name="Hibbett D.S."/>
            <person name="Grigoriev I.V."/>
        </authorList>
    </citation>
    <scope>NUCLEOTIDE SEQUENCE [LARGE SCALE GENOMIC DNA]</scope>
    <source>
        <strain evidence="4">FD-172 SS1</strain>
    </source>
</reference>
<sequence length="465" mass="50877">MSAVYNYSREAPPSSPNQIASPLDCTSSLSHFHTFSPDMQPHIVAPRTSATETLSSGGSLPILTKSVSRRHIHIHERPPRKGHDGVGCVYSTCASIFKSHQHGTTHDLSPALEAIEGALFLCTDEAGTRHAWVRESKLHTVSSIVSSSLASFGPQDSVATSATFTTPSQPGSFIPRPPPAFPIRASESALSVHRSNYVWVPIAAGGEHPTESEYVLTFSDKDGRPSWIKKKSYAAKERLKKREQDARFILGRSDSGWDAADYVPGQSGTALGDDEGEESAVETVDGDGDSDEEEEIEYVVDSDEEEEDNDEDEESVQGMEEVREECAGDDVGCGGRTSSLASRKRSFDELDQIAERQGWIAPNGVCGHGSCANPAKRLCKVQIVRDNLDLQIGVRALGFKLNDAMGDNNVLKGQLGEAERVNRALEDELEKAERAINKLKRQLDKKRRASKGRKVAWWYLPFQLA</sequence>
<evidence type="ECO:0000313" key="4">
    <source>
        <dbReference type="Proteomes" id="UP000027195"/>
    </source>
</evidence>
<feature type="region of interest" description="Disordered" evidence="2">
    <location>
        <begin position="1"/>
        <end position="20"/>
    </location>
</feature>
<feature type="region of interest" description="Disordered" evidence="2">
    <location>
        <begin position="257"/>
        <end position="318"/>
    </location>
</feature>
<gene>
    <name evidence="3" type="ORF">BOTBODRAFT_33661</name>
</gene>
<accession>A0A067MCT8</accession>
<evidence type="ECO:0000256" key="1">
    <source>
        <dbReference type="SAM" id="Coils"/>
    </source>
</evidence>
<dbReference type="AlphaFoldDB" id="A0A067MCT8"/>
<keyword evidence="1" id="KW-0175">Coiled coil</keyword>